<sequence length="682" mass="76578">MAGEARIKKIRNIGIIAHIDAGKTTLTERILYYTGRIYKIGEVHEGQATMDYLPEEQERGITITAACTTCYWRDHEIHLIDTPGHVDFTIEVERSLRVLDGAVGVFCAVGGVEPQSETVWHQAERFKVPKIAFINKMDRIGANFWKVVRQIREKFRVKPVILTLPYGEGEYFKGVIDILSQKLIIWDEESLGEKYDLLPVPEDKREEVSRLKEELIETVVEFDEKLMEKYLADEPLSLQEIKRLIRQGVLSREIVPIFAGSALKNKGIQPLLDAIVDYLPSPLDIPPVKGINPFTGKEEVRAPDEAAPFSALAFKVQMFEGRKMVYLRLYSGILEVGKTVLNATQNKKEKVARLFLMHAAKRTRLDRAGAGDIVAAMGLKHTVTGDTLCDPEHPIVFEPIGAYEPVISIAVEPKTRAEEEKVEEALAKIAQEDPTFRVKINEDTGQRIISGMGELHLEVILERLKRDFGLELKVGRPQVIYRETIAQEIEVKEHFDEPIGDERLSAEVSLIVRPRKRGEGNLIGSLVPQDKLSEEQLKLLLKTIEDTLSASGPLAYPVIDVEVLMLDVNFPGGSFNEMAARAAVFKALMRALKEAHPVLLEPVMEVEVTVPSEHLGEVISDLNQRQGHVINIETKDPVQIVKAEVPLAELFGYSTALRSATQGRASFTMKFSRFDQKEALKT</sequence>
<name>F8A9M5_THEID</name>
<evidence type="ECO:0000256" key="6">
    <source>
        <dbReference type="ARBA" id="ARBA00024731"/>
    </source>
</evidence>
<dbReference type="PROSITE" id="PS51722">
    <property type="entry name" value="G_TR_2"/>
    <property type="match status" value="1"/>
</dbReference>
<dbReference type="CDD" id="cd01886">
    <property type="entry name" value="EF-G"/>
    <property type="match status" value="1"/>
</dbReference>
<dbReference type="InterPro" id="IPR005225">
    <property type="entry name" value="Small_GTP-bd"/>
</dbReference>
<dbReference type="PaxDb" id="667014-Thein_1388"/>
<dbReference type="NCBIfam" id="NF009381">
    <property type="entry name" value="PRK12740.1-5"/>
    <property type="match status" value="1"/>
</dbReference>
<dbReference type="Gene3D" id="3.30.70.870">
    <property type="entry name" value="Elongation Factor G (Translational Gtpase), domain 3"/>
    <property type="match status" value="1"/>
</dbReference>
<dbReference type="Gene3D" id="2.40.30.10">
    <property type="entry name" value="Translation factors"/>
    <property type="match status" value="1"/>
</dbReference>
<dbReference type="CDD" id="cd03713">
    <property type="entry name" value="EFG_mtEFG_C"/>
    <property type="match status" value="1"/>
</dbReference>
<evidence type="ECO:0000256" key="1">
    <source>
        <dbReference type="ARBA" id="ARBA00005870"/>
    </source>
</evidence>
<dbReference type="FunFam" id="3.30.70.240:FF:000001">
    <property type="entry name" value="Elongation factor G"/>
    <property type="match status" value="1"/>
</dbReference>
<feature type="domain" description="Tr-type G" evidence="9">
    <location>
        <begin position="8"/>
        <end position="283"/>
    </location>
</feature>
<dbReference type="PROSITE" id="PS00301">
    <property type="entry name" value="G_TR_1"/>
    <property type="match status" value="1"/>
</dbReference>
<dbReference type="InterPro" id="IPR035649">
    <property type="entry name" value="EFG_V"/>
</dbReference>
<feature type="binding site" evidence="7">
    <location>
        <begin position="81"/>
        <end position="85"/>
    </location>
    <ligand>
        <name>GTP</name>
        <dbReference type="ChEBI" id="CHEBI:37565"/>
    </ligand>
</feature>
<dbReference type="InterPro" id="IPR041095">
    <property type="entry name" value="EFG_II"/>
</dbReference>
<dbReference type="InterPro" id="IPR005517">
    <property type="entry name" value="Transl_elong_EFG/EF2_IV"/>
</dbReference>
<dbReference type="FunFam" id="3.30.70.870:FF:000001">
    <property type="entry name" value="Elongation factor G"/>
    <property type="match status" value="1"/>
</dbReference>
<evidence type="ECO:0000313" key="10">
    <source>
        <dbReference type="EMBL" id="AEH45254.1"/>
    </source>
</evidence>
<organism evidence="10 11">
    <name type="scientific">Thermodesulfatator indicus (strain DSM 15286 / JCM 11887 / CIR29812)</name>
    <dbReference type="NCBI Taxonomy" id="667014"/>
    <lineage>
        <taxon>Bacteria</taxon>
        <taxon>Pseudomonadati</taxon>
        <taxon>Thermodesulfobacteriota</taxon>
        <taxon>Thermodesulfobacteria</taxon>
        <taxon>Thermodesulfobacteriales</taxon>
        <taxon>Thermodesulfatatoraceae</taxon>
        <taxon>Thermodesulfatator</taxon>
    </lineage>
</organism>
<dbReference type="GO" id="GO:0005737">
    <property type="term" value="C:cytoplasm"/>
    <property type="evidence" value="ECO:0007669"/>
    <property type="project" value="UniProtKB-SubCell"/>
</dbReference>
<dbReference type="HOGENOM" id="CLU_002794_4_1_0"/>
<dbReference type="CDD" id="cd04088">
    <property type="entry name" value="EFG_mtEFG_II"/>
    <property type="match status" value="1"/>
</dbReference>
<reference evidence="11" key="1">
    <citation type="submission" date="2011-04" db="EMBL/GenBank/DDBJ databases">
        <title>The complete genome of Thermodesulfatator indicus DSM 15286.</title>
        <authorList>
            <person name="Lucas S."/>
            <person name="Copeland A."/>
            <person name="Lapidus A."/>
            <person name="Bruce D."/>
            <person name="Goodwin L."/>
            <person name="Pitluck S."/>
            <person name="Peters L."/>
            <person name="Kyrpides N."/>
            <person name="Mavromatis K."/>
            <person name="Pagani I."/>
            <person name="Ivanova N."/>
            <person name="Saunders L."/>
            <person name="Detter J.C."/>
            <person name="Tapia R."/>
            <person name="Han C."/>
            <person name="Land M."/>
            <person name="Hauser L."/>
            <person name="Markowitz V."/>
            <person name="Cheng J.-F."/>
            <person name="Hugenholtz P."/>
            <person name="Woyke T."/>
            <person name="Wu D."/>
            <person name="Spring S."/>
            <person name="Schroeder M."/>
            <person name="Brambilla E."/>
            <person name="Klenk H.-P."/>
            <person name="Eisen J.A."/>
        </authorList>
    </citation>
    <scope>NUCLEOTIDE SEQUENCE [LARGE SCALE GENOMIC DNA]</scope>
    <source>
        <strain evidence="11">DSM 15286 / JCM 11887 / CIR29812</strain>
    </source>
</reference>
<keyword evidence="5 7" id="KW-0342">GTP-binding</keyword>
<dbReference type="FunFam" id="3.40.50.300:FF:000029">
    <property type="entry name" value="Elongation factor G"/>
    <property type="match status" value="1"/>
</dbReference>
<dbReference type="RefSeq" id="WP_013907996.1">
    <property type="nucleotide sequence ID" value="NC_015681.1"/>
</dbReference>
<dbReference type="InterPro" id="IPR009022">
    <property type="entry name" value="EFG_III"/>
</dbReference>
<dbReference type="eggNOG" id="COG0480">
    <property type="taxonomic scope" value="Bacteria"/>
</dbReference>
<dbReference type="Proteomes" id="UP000006793">
    <property type="component" value="Chromosome"/>
</dbReference>
<dbReference type="OrthoDB" id="9760518at2"/>
<dbReference type="NCBIfam" id="TIGR00231">
    <property type="entry name" value="small_GTP"/>
    <property type="match status" value="1"/>
</dbReference>
<dbReference type="Pfam" id="PF00679">
    <property type="entry name" value="EFG_C"/>
    <property type="match status" value="1"/>
</dbReference>
<proteinExistence type="inferred from homology"/>
<protein>
    <recommendedName>
        <fullName evidence="7 8">Elongation factor G</fullName>
        <shortName evidence="7">EF-G</shortName>
    </recommendedName>
</protein>
<dbReference type="Gene3D" id="3.30.230.10">
    <property type="match status" value="1"/>
</dbReference>
<dbReference type="Gene3D" id="3.30.70.240">
    <property type="match status" value="1"/>
</dbReference>
<dbReference type="InterPro" id="IPR053905">
    <property type="entry name" value="EF-G-like_DII"/>
</dbReference>
<keyword evidence="11" id="KW-1185">Reference proteome</keyword>
<feature type="binding site" evidence="7">
    <location>
        <begin position="135"/>
        <end position="138"/>
    </location>
    <ligand>
        <name>GTP</name>
        <dbReference type="ChEBI" id="CHEBI:37565"/>
    </ligand>
</feature>
<dbReference type="HAMAP" id="MF_00054_B">
    <property type="entry name" value="EF_G_EF_2_B"/>
    <property type="match status" value="1"/>
</dbReference>
<evidence type="ECO:0000259" key="9">
    <source>
        <dbReference type="PROSITE" id="PS51722"/>
    </source>
</evidence>
<comment type="function">
    <text evidence="6 7">Catalyzes the GTP-dependent ribosomal translocation step during translation elongation. During this step, the ribosome changes from the pre-translocational (PRE) to the post-translocational (POST) state as the newly formed A-site-bound peptidyl-tRNA and P-site-bound deacylated tRNA move to the P and E sites, respectively. Catalyzes the coordinated movement of the two tRNA molecules, the mRNA and conformational changes in the ribosome.</text>
</comment>
<keyword evidence="2 7" id="KW-0547">Nucleotide-binding</keyword>
<dbReference type="InterPro" id="IPR004540">
    <property type="entry name" value="Transl_elong_EFG/EF2"/>
</dbReference>
<comment type="similarity">
    <text evidence="1 7">Belongs to the TRAFAC class translation factor GTPase superfamily. Classic translation factor GTPase family. EF-G/EF-2 subfamily.</text>
</comment>
<dbReference type="Pfam" id="PF00009">
    <property type="entry name" value="GTP_EFTU"/>
    <property type="match status" value="1"/>
</dbReference>
<evidence type="ECO:0000256" key="7">
    <source>
        <dbReference type="HAMAP-Rule" id="MF_00054"/>
    </source>
</evidence>
<dbReference type="EMBL" id="CP002683">
    <property type="protein sequence ID" value="AEH45254.1"/>
    <property type="molecule type" value="Genomic_DNA"/>
</dbReference>
<dbReference type="InterPro" id="IPR027417">
    <property type="entry name" value="P-loop_NTPase"/>
</dbReference>
<dbReference type="Pfam" id="PF14492">
    <property type="entry name" value="EFG_III"/>
    <property type="match status" value="1"/>
</dbReference>
<accession>F8A9M5</accession>
<keyword evidence="3 7" id="KW-0251">Elongation factor</keyword>
<dbReference type="SUPFAM" id="SSF52540">
    <property type="entry name" value="P-loop containing nucleoside triphosphate hydrolases"/>
    <property type="match status" value="1"/>
</dbReference>
<dbReference type="PATRIC" id="fig|667014.3.peg.1425"/>
<gene>
    <name evidence="7" type="primary">fusA</name>
    <name evidence="10" type="ordered locus">Thein_1388</name>
</gene>
<dbReference type="GO" id="GO:0003924">
    <property type="term" value="F:GTPase activity"/>
    <property type="evidence" value="ECO:0007669"/>
    <property type="project" value="InterPro"/>
</dbReference>
<dbReference type="GO" id="GO:0003746">
    <property type="term" value="F:translation elongation factor activity"/>
    <property type="evidence" value="ECO:0007669"/>
    <property type="project" value="UniProtKB-UniRule"/>
</dbReference>
<dbReference type="PRINTS" id="PR00315">
    <property type="entry name" value="ELONGATNFCT"/>
</dbReference>
<evidence type="ECO:0000256" key="8">
    <source>
        <dbReference type="NCBIfam" id="TIGR00484"/>
    </source>
</evidence>
<dbReference type="InParanoid" id="F8A9M5"/>
<dbReference type="PANTHER" id="PTHR43261">
    <property type="entry name" value="TRANSLATION ELONGATION FACTOR G-RELATED"/>
    <property type="match status" value="1"/>
</dbReference>
<evidence type="ECO:0000256" key="4">
    <source>
        <dbReference type="ARBA" id="ARBA00022917"/>
    </source>
</evidence>
<keyword evidence="4 7" id="KW-0648">Protein biosynthesis</keyword>
<dbReference type="PANTHER" id="PTHR43261:SF1">
    <property type="entry name" value="RIBOSOME-RELEASING FACTOR 2, MITOCHONDRIAL"/>
    <property type="match status" value="1"/>
</dbReference>
<dbReference type="InterPro" id="IPR031157">
    <property type="entry name" value="G_TR_CS"/>
</dbReference>
<dbReference type="NCBIfam" id="TIGR00484">
    <property type="entry name" value="EF-G"/>
    <property type="match status" value="1"/>
</dbReference>
<dbReference type="GO" id="GO:0032790">
    <property type="term" value="P:ribosome disassembly"/>
    <property type="evidence" value="ECO:0007669"/>
    <property type="project" value="TreeGrafter"/>
</dbReference>
<comment type="subcellular location">
    <subcellularLocation>
        <location evidence="7">Cytoplasm</location>
    </subcellularLocation>
</comment>
<dbReference type="InterPro" id="IPR020568">
    <property type="entry name" value="Ribosomal_Su5_D2-typ_SF"/>
</dbReference>
<evidence type="ECO:0000256" key="2">
    <source>
        <dbReference type="ARBA" id="ARBA00022741"/>
    </source>
</evidence>
<dbReference type="AlphaFoldDB" id="F8A9M5"/>
<dbReference type="CDD" id="cd16262">
    <property type="entry name" value="EFG_III"/>
    <property type="match status" value="1"/>
</dbReference>
<dbReference type="Pfam" id="PF22042">
    <property type="entry name" value="EF-G_D2"/>
    <property type="match status" value="1"/>
</dbReference>
<evidence type="ECO:0000313" key="11">
    <source>
        <dbReference type="Proteomes" id="UP000006793"/>
    </source>
</evidence>
<dbReference type="SMART" id="SM00889">
    <property type="entry name" value="EFG_IV"/>
    <property type="match status" value="1"/>
</dbReference>
<dbReference type="InterPro" id="IPR014721">
    <property type="entry name" value="Ribsml_uS5_D2-typ_fold_subgr"/>
</dbReference>
<dbReference type="InterPro" id="IPR000795">
    <property type="entry name" value="T_Tr_GTP-bd_dom"/>
</dbReference>
<dbReference type="InterPro" id="IPR000640">
    <property type="entry name" value="EFG_V-like"/>
</dbReference>
<dbReference type="SUPFAM" id="SSF50447">
    <property type="entry name" value="Translation proteins"/>
    <property type="match status" value="1"/>
</dbReference>
<dbReference type="SUPFAM" id="SSF54211">
    <property type="entry name" value="Ribosomal protein S5 domain 2-like"/>
    <property type="match status" value="1"/>
</dbReference>
<dbReference type="Gene3D" id="3.40.50.300">
    <property type="entry name" value="P-loop containing nucleotide triphosphate hydrolases"/>
    <property type="match status" value="1"/>
</dbReference>
<keyword evidence="7" id="KW-0963">Cytoplasm</keyword>
<dbReference type="Pfam" id="PF03764">
    <property type="entry name" value="EFG_IV"/>
    <property type="match status" value="1"/>
</dbReference>
<dbReference type="InterPro" id="IPR009000">
    <property type="entry name" value="Transl_B-barrel_sf"/>
</dbReference>
<dbReference type="InterPro" id="IPR035647">
    <property type="entry name" value="EFG_III/V"/>
</dbReference>
<dbReference type="GO" id="GO:0005525">
    <property type="term" value="F:GTP binding"/>
    <property type="evidence" value="ECO:0007669"/>
    <property type="project" value="UniProtKB-UniRule"/>
</dbReference>
<dbReference type="KEGG" id="tid:Thein_1388"/>
<evidence type="ECO:0000256" key="5">
    <source>
        <dbReference type="ARBA" id="ARBA00023134"/>
    </source>
</evidence>
<reference evidence="10 11" key="2">
    <citation type="journal article" date="2012" name="Stand. Genomic Sci.">
        <title>Complete genome sequence of the thermophilic sulfate-reducing ocean bacterium Thermodesulfatator indicus type strain (CIR29812(T)).</title>
        <authorList>
            <person name="Anderson I."/>
            <person name="Saunders E."/>
            <person name="Lapidus A."/>
            <person name="Nolan M."/>
            <person name="Lucas S."/>
            <person name="Tice H."/>
            <person name="Del Rio T.G."/>
            <person name="Cheng J.F."/>
            <person name="Han C."/>
            <person name="Tapia R."/>
            <person name="Goodwin L.A."/>
            <person name="Pitluck S."/>
            <person name="Liolios K."/>
            <person name="Mavromatis K."/>
            <person name="Pagani I."/>
            <person name="Ivanova N."/>
            <person name="Mikhailova N."/>
            <person name="Pati A."/>
            <person name="Chen A."/>
            <person name="Palaniappan K."/>
            <person name="Land M."/>
            <person name="Hauser L."/>
            <person name="Jeffries C.D."/>
            <person name="Chang Y.J."/>
            <person name="Brambilla E.M."/>
            <person name="Rohde M."/>
            <person name="Spring S."/>
            <person name="Goker M."/>
            <person name="Detter J.C."/>
            <person name="Woyke T."/>
            <person name="Bristow J."/>
            <person name="Eisen J.A."/>
            <person name="Markowitz V."/>
            <person name="Hugenholtz P."/>
            <person name="Kyrpides N.C."/>
            <person name="Klenk H.P."/>
        </authorList>
    </citation>
    <scope>NUCLEOTIDE SEQUENCE [LARGE SCALE GENOMIC DNA]</scope>
    <source>
        <strain evidence="11">DSM 15286 / JCM 11887 / CIR29812</strain>
    </source>
</reference>
<dbReference type="SUPFAM" id="SSF54980">
    <property type="entry name" value="EF-G C-terminal domain-like"/>
    <property type="match status" value="2"/>
</dbReference>
<dbReference type="SMART" id="SM00838">
    <property type="entry name" value="EFG_C"/>
    <property type="match status" value="1"/>
</dbReference>
<evidence type="ECO:0000256" key="3">
    <source>
        <dbReference type="ARBA" id="ARBA00022768"/>
    </source>
</evidence>
<dbReference type="STRING" id="667014.Thein_1388"/>
<feature type="binding site" evidence="7">
    <location>
        <begin position="17"/>
        <end position="24"/>
    </location>
    <ligand>
        <name>GTP</name>
        <dbReference type="ChEBI" id="CHEBI:37565"/>
    </ligand>
</feature>